<name>A0A1T5DTQ1_9FIRM</name>
<protein>
    <recommendedName>
        <fullName evidence="4">Tight adherence protein B</fullName>
    </recommendedName>
</protein>
<dbReference type="AlphaFoldDB" id="A0A1T5DTQ1"/>
<dbReference type="RefSeq" id="WP_079590847.1">
    <property type="nucleotide sequence ID" value="NZ_FUYN01000015.1"/>
</dbReference>
<keyword evidence="3" id="KW-1185">Reference proteome</keyword>
<feature type="transmembrane region" description="Helical" evidence="1">
    <location>
        <begin position="6"/>
        <end position="27"/>
    </location>
</feature>
<reference evidence="3" key="1">
    <citation type="submission" date="2017-02" db="EMBL/GenBank/DDBJ databases">
        <authorList>
            <person name="Varghese N."/>
            <person name="Submissions S."/>
        </authorList>
    </citation>
    <scope>NUCLEOTIDE SEQUENCE [LARGE SCALE GENOMIC DNA]</scope>
    <source>
        <strain evidence="3">ATCC 35199</strain>
    </source>
</reference>
<proteinExistence type="predicted"/>
<sequence>MDKIQIIQMVSTLLIIGCSFLALYFIFHKDSPKIDIKKGYKTIDQMINSRLSDITDEKKQSYYIDKITKKKKPLVERIKESLIEKIYSEYSNFTMLGYIFMTIVFVIIGLLVTYPLNNPAMSILIMIVSAIVPYIVISTINRKRCDYQNRKLLLVMGNLGTAITRTNTFIEAVEQTLDIIPEGLIEKFKHFYNSVTFLGEEKIDAMVTLRDSIKNDYFYKFMNLCIAAELGEKSLKNTIQSIPTDYKRDLDINEKYQNQMKENNANFLLVLCCFPGVLGFLKASSDYYFNIITQTMVGKITLVIITLILIGISAIFVQLNKPPKIKL</sequence>
<dbReference type="EMBL" id="FUYN01000015">
    <property type="protein sequence ID" value="SKB74910.1"/>
    <property type="molecule type" value="Genomic_DNA"/>
</dbReference>
<gene>
    <name evidence="2" type="ORF">SAMN02745120_0140</name>
</gene>
<dbReference type="Proteomes" id="UP000243406">
    <property type="component" value="Unassembled WGS sequence"/>
</dbReference>
<feature type="transmembrane region" description="Helical" evidence="1">
    <location>
        <begin position="265"/>
        <end position="284"/>
    </location>
</feature>
<evidence type="ECO:0000256" key="1">
    <source>
        <dbReference type="SAM" id="Phobius"/>
    </source>
</evidence>
<evidence type="ECO:0000313" key="2">
    <source>
        <dbReference type="EMBL" id="SKB74910.1"/>
    </source>
</evidence>
<keyword evidence="1" id="KW-0472">Membrane</keyword>
<evidence type="ECO:0000313" key="3">
    <source>
        <dbReference type="Proteomes" id="UP000243406"/>
    </source>
</evidence>
<organism evidence="2 3">
    <name type="scientific">Acetoanaerobium noterae</name>
    <dbReference type="NCBI Taxonomy" id="745369"/>
    <lineage>
        <taxon>Bacteria</taxon>
        <taxon>Bacillati</taxon>
        <taxon>Bacillota</taxon>
        <taxon>Clostridia</taxon>
        <taxon>Peptostreptococcales</taxon>
        <taxon>Filifactoraceae</taxon>
        <taxon>Acetoanaerobium</taxon>
    </lineage>
</organism>
<accession>A0A1T5DTQ1</accession>
<dbReference type="PROSITE" id="PS51257">
    <property type="entry name" value="PROKAR_LIPOPROTEIN"/>
    <property type="match status" value="1"/>
</dbReference>
<keyword evidence="1" id="KW-0812">Transmembrane</keyword>
<evidence type="ECO:0008006" key="4">
    <source>
        <dbReference type="Google" id="ProtNLM"/>
    </source>
</evidence>
<keyword evidence="1" id="KW-1133">Transmembrane helix</keyword>
<feature type="transmembrane region" description="Helical" evidence="1">
    <location>
        <begin position="296"/>
        <end position="317"/>
    </location>
</feature>
<feature type="transmembrane region" description="Helical" evidence="1">
    <location>
        <begin position="120"/>
        <end position="141"/>
    </location>
</feature>
<feature type="transmembrane region" description="Helical" evidence="1">
    <location>
        <begin position="95"/>
        <end position="114"/>
    </location>
</feature>